<gene>
    <name evidence="2" type="ORF">IAA67_07660</name>
</gene>
<evidence type="ECO:0000256" key="1">
    <source>
        <dbReference type="SAM" id="MobiDB-lite"/>
    </source>
</evidence>
<dbReference type="Proteomes" id="UP000886874">
    <property type="component" value="Unassembled WGS sequence"/>
</dbReference>
<evidence type="ECO:0000313" key="3">
    <source>
        <dbReference type="Proteomes" id="UP000886874"/>
    </source>
</evidence>
<reference evidence="2" key="2">
    <citation type="journal article" date="2021" name="PeerJ">
        <title>Extensive microbial diversity within the chicken gut microbiome revealed by metagenomics and culture.</title>
        <authorList>
            <person name="Gilroy R."/>
            <person name="Ravi A."/>
            <person name="Getino M."/>
            <person name="Pursley I."/>
            <person name="Horton D.L."/>
            <person name="Alikhan N.F."/>
            <person name="Baker D."/>
            <person name="Gharbi K."/>
            <person name="Hall N."/>
            <person name="Watson M."/>
            <person name="Adriaenssens E.M."/>
            <person name="Foster-Nyarko E."/>
            <person name="Jarju S."/>
            <person name="Secka A."/>
            <person name="Antonio M."/>
            <person name="Oren A."/>
            <person name="Chaudhuri R.R."/>
            <person name="La Ragione R."/>
            <person name="Hildebrand F."/>
            <person name="Pallen M.J."/>
        </authorList>
    </citation>
    <scope>NUCLEOTIDE SEQUENCE</scope>
    <source>
        <strain evidence="2">ChiSjej2B20-13462</strain>
    </source>
</reference>
<accession>A0A9D0Z6N1</accession>
<feature type="compositionally biased region" description="Pro residues" evidence="1">
    <location>
        <begin position="24"/>
        <end position="44"/>
    </location>
</feature>
<protein>
    <submittedName>
        <fullName evidence="2">Uncharacterized protein</fullName>
    </submittedName>
</protein>
<organism evidence="2 3">
    <name type="scientific">Candidatus Avoscillospira stercorigallinarum</name>
    <dbReference type="NCBI Taxonomy" id="2840708"/>
    <lineage>
        <taxon>Bacteria</taxon>
        <taxon>Bacillati</taxon>
        <taxon>Bacillota</taxon>
        <taxon>Clostridia</taxon>
        <taxon>Eubacteriales</taxon>
        <taxon>Oscillospiraceae</taxon>
        <taxon>Oscillospiraceae incertae sedis</taxon>
        <taxon>Candidatus Avoscillospira</taxon>
    </lineage>
</organism>
<proteinExistence type="predicted"/>
<dbReference type="AlphaFoldDB" id="A0A9D0Z6N1"/>
<comment type="caution">
    <text evidence="2">The sequence shown here is derived from an EMBL/GenBank/DDBJ whole genome shotgun (WGS) entry which is preliminary data.</text>
</comment>
<feature type="region of interest" description="Disordered" evidence="1">
    <location>
        <begin position="16"/>
        <end position="49"/>
    </location>
</feature>
<name>A0A9D0Z6N1_9FIRM</name>
<evidence type="ECO:0000313" key="2">
    <source>
        <dbReference type="EMBL" id="HIQ70187.1"/>
    </source>
</evidence>
<sequence length="94" mass="10379">MYNRYIPGADGSYQCHPVVEPFQEPSPPAEPEPCPAQEAPPPCPAREQKQQQTLFGLDQGDLLLLAVIWLLLLDAEENEVLPLLLTAAAFLLLQ</sequence>
<dbReference type="EMBL" id="DVFN01000109">
    <property type="protein sequence ID" value="HIQ70187.1"/>
    <property type="molecule type" value="Genomic_DNA"/>
</dbReference>
<reference evidence="2" key="1">
    <citation type="submission" date="2020-10" db="EMBL/GenBank/DDBJ databases">
        <authorList>
            <person name="Gilroy R."/>
        </authorList>
    </citation>
    <scope>NUCLEOTIDE SEQUENCE</scope>
    <source>
        <strain evidence="2">ChiSjej2B20-13462</strain>
    </source>
</reference>